<evidence type="ECO:0000256" key="2">
    <source>
        <dbReference type="ARBA" id="ARBA00023125"/>
    </source>
</evidence>
<keyword evidence="1" id="KW-0805">Transcription regulation</keyword>
<dbReference type="InterPro" id="IPR011991">
    <property type="entry name" value="ArsR-like_HTH"/>
</dbReference>
<evidence type="ECO:0000313" key="6">
    <source>
        <dbReference type="EMBL" id="MFC3983491.1"/>
    </source>
</evidence>
<evidence type="ECO:0000313" key="7">
    <source>
        <dbReference type="Proteomes" id="UP001595698"/>
    </source>
</evidence>
<name>A0ABV8F4R1_9ACTN</name>
<feature type="compositionally biased region" description="Low complexity" evidence="4">
    <location>
        <begin position="162"/>
        <end position="186"/>
    </location>
</feature>
<accession>A0ABV8F4R1</accession>
<dbReference type="EMBL" id="JBHSBC010000031">
    <property type="protein sequence ID" value="MFC3983491.1"/>
    <property type="molecule type" value="Genomic_DNA"/>
</dbReference>
<keyword evidence="3" id="KW-0804">Transcription</keyword>
<proteinExistence type="predicted"/>
<evidence type="ECO:0000259" key="5">
    <source>
        <dbReference type="SMART" id="SM00347"/>
    </source>
</evidence>
<dbReference type="InterPro" id="IPR036388">
    <property type="entry name" value="WH-like_DNA-bd_sf"/>
</dbReference>
<dbReference type="PANTHER" id="PTHR33164:SF64">
    <property type="entry name" value="TRANSCRIPTIONAL REGULATOR SLYA"/>
    <property type="match status" value="1"/>
</dbReference>
<dbReference type="SMART" id="SM00347">
    <property type="entry name" value="HTH_MARR"/>
    <property type="match status" value="1"/>
</dbReference>
<dbReference type="RefSeq" id="WP_386192725.1">
    <property type="nucleotide sequence ID" value="NZ_JBHSBC010000031.1"/>
</dbReference>
<reference evidence="7" key="1">
    <citation type="journal article" date="2019" name="Int. J. Syst. Evol. Microbiol.">
        <title>The Global Catalogue of Microorganisms (GCM) 10K type strain sequencing project: providing services to taxonomists for standard genome sequencing and annotation.</title>
        <authorList>
            <consortium name="The Broad Institute Genomics Platform"/>
            <consortium name="The Broad Institute Genome Sequencing Center for Infectious Disease"/>
            <person name="Wu L."/>
            <person name="Ma J."/>
        </authorList>
    </citation>
    <scope>NUCLEOTIDE SEQUENCE [LARGE SCALE GENOMIC DNA]</scope>
    <source>
        <strain evidence="7">TBRC 7912</strain>
    </source>
</reference>
<dbReference type="CDD" id="cd00090">
    <property type="entry name" value="HTH_ARSR"/>
    <property type="match status" value="1"/>
</dbReference>
<evidence type="ECO:0000256" key="1">
    <source>
        <dbReference type="ARBA" id="ARBA00023015"/>
    </source>
</evidence>
<dbReference type="Gene3D" id="1.10.10.10">
    <property type="entry name" value="Winged helix-like DNA-binding domain superfamily/Winged helix DNA-binding domain"/>
    <property type="match status" value="1"/>
</dbReference>
<dbReference type="InterPro" id="IPR036390">
    <property type="entry name" value="WH_DNA-bd_sf"/>
</dbReference>
<keyword evidence="2" id="KW-0238">DNA-binding</keyword>
<keyword evidence="7" id="KW-1185">Reference proteome</keyword>
<protein>
    <submittedName>
        <fullName evidence="6">MarR family winged helix-turn-helix transcriptional regulator</fullName>
    </submittedName>
</protein>
<evidence type="ECO:0000256" key="3">
    <source>
        <dbReference type="ARBA" id="ARBA00023163"/>
    </source>
</evidence>
<dbReference type="Pfam" id="PF12802">
    <property type="entry name" value="MarR_2"/>
    <property type="match status" value="1"/>
</dbReference>
<feature type="region of interest" description="Disordered" evidence="4">
    <location>
        <begin position="161"/>
        <end position="186"/>
    </location>
</feature>
<comment type="caution">
    <text evidence="6">The sequence shown here is derived from an EMBL/GenBank/DDBJ whole genome shotgun (WGS) entry which is preliminary data.</text>
</comment>
<dbReference type="InterPro" id="IPR039422">
    <property type="entry name" value="MarR/SlyA-like"/>
</dbReference>
<organism evidence="6 7">
    <name type="scientific">Streptosporangium jomthongense</name>
    <dbReference type="NCBI Taxonomy" id="1193683"/>
    <lineage>
        <taxon>Bacteria</taxon>
        <taxon>Bacillati</taxon>
        <taxon>Actinomycetota</taxon>
        <taxon>Actinomycetes</taxon>
        <taxon>Streptosporangiales</taxon>
        <taxon>Streptosporangiaceae</taxon>
        <taxon>Streptosporangium</taxon>
    </lineage>
</organism>
<dbReference type="Proteomes" id="UP001595698">
    <property type="component" value="Unassembled WGS sequence"/>
</dbReference>
<dbReference type="PANTHER" id="PTHR33164">
    <property type="entry name" value="TRANSCRIPTIONAL REGULATOR, MARR FAMILY"/>
    <property type="match status" value="1"/>
</dbReference>
<dbReference type="SUPFAM" id="SSF46785">
    <property type="entry name" value="Winged helix' DNA-binding domain"/>
    <property type="match status" value="1"/>
</dbReference>
<sequence length="186" mass="20359">MTSLDPTASPGRWDALHTLLGDLDHQIETLYTDRGIEGVRSRFVHPLIRLAHTGPLTIRELAESLGRSHSAMSQTISVMRREGLVNSEPGTDARTRRVTLTDRARDLIPFLEAEWRATEAAVAELDDEIPHRLSAVVAELESALARRSMKERILSHLGEFPAAETTSAEASTVASAEASAEGETRP</sequence>
<evidence type="ECO:0000256" key="4">
    <source>
        <dbReference type="SAM" id="MobiDB-lite"/>
    </source>
</evidence>
<feature type="domain" description="HTH marR-type" evidence="5">
    <location>
        <begin position="32"/>
        <end position="130"/>
    </location>
</feature>
<dbReference type="InterPro" id="IPR000835">
    <property type="entry name" value="HTH_MarR-typ"/>
</dbReference>
<gene>
    <name evidence="6" type="ORF">ACFOYY_25415</name>
</gene>